<dbReference type="GO" id="GO:0008703">
    <property type="term" value="F:5-amino-6-(5-phosphoribosylamino)uracil reductase activity"/>
    <property type="evidence" value="ECO:0007669"/>
    <property type="project" value="InterPro"/>
</dbReference>
<sequence>MRRLVMWNIASLDGYLEGPDRHISWREEIWEPELEAWSIEQGADIGALLFGRVTYELMAGYWPDAPKSEVADYMNALPKYVFSRKLEKAAWSNTTLLKGAPAAEAARLKQEPGKDLFVFGSADLSAQILPLFDEIRIGVAPLLLGGGTPLFKPGAEKTKFVLLEVRTLSTDVALLRYAPRP</sequence>
<dbReference type="RefSeq" id="WP_089413160.1">
    <property type="nucleotide sequence ID" value="NZ_FZQA01000008.1"/>
</dbReference>
<dbReference type="InterPro" id="IPR024072">
    <property type="entry name" value="DHFR-like_dom_sf"/>
</dbReference>
<organism evidence="2 3">
    <name type="scientific">Amphiplicatus metriothermophilus</name>
    <dbReference type="NCBI Taxonomy" id="1519374"/>
    <lineage>
        <taxon>Bacteria</taxon>
        <taxon>Pseudomonadati</taxon>
        <taxon>Pseudomonadota</taxon>
        <taxon>Alphaproteobacteria</taxon>
        <taxon>Parvularculales</taxon>
        <taxon>Parvularculaceae</taxon>
        <taxon>Amphiplicatus</taxon>
    </lineage>
</organism>
<proteinExistence type="predicted"/>
<dbReference type="SUPFAM" id="SSF53597">
    <property type="entry name" value="Dihydrofolate reductase-like"/>
    <property type="match status" value="1"/>
</dbReference>
<name>A0A239PYV3_9PROT</name>
<dbReference type="PANTHER" id="PTHR38011:SF11">
    <property type="entry name" value="2,5-DIAMINO-6-RIBOSYLAMINO-4(3H)-PYRIMIDINONE 5'-PHOSPHATE REDUCTASE"/>
    <property type="match status" value="1"/>
</dbReference>
<protein>
    <submittedName>
        <fullName evidence="2">Dihydrofolate reductase</fullName>
    </submittedName>
</protein>
<dbReference type="AlphaFoldDB" id="A0A239PYV3"/>
<dbReference type="Proteomes" id="UP000198346">
    <property type="component" value="Unassembled WGS sequence"/>
</dbReference>
<dbReference type="Pfam" id="PF01872">
    <property type="entry name" value="RibD_C"/>
    <property type="match status" value="1"/>
</dbReference>
<dbReference type="EMBL" id="FZQA01000008">
    <property type="protein sequence ID" value="SNT75434.1"/>
    <property type="molecule type" value="Genomic_DNA"/>
</dbReference>
<evidence type="ECO:0000259" key="1">
    <source>
        <dbReference type="Pfam" id="PF01872"/>
    </source>
</evidence>
<dbReference type="InterPro" id="IPR002734">
    <property type="entry name" value="RibDG_C"/>
</dbReference>
<evidence type="ECO:0000313" key="3">
    <source>
        <dbReference type="Proteomes" id="UP000198346"/>
    </source>
</evidence>
<reference evidence="2 3" key="1">
    <citation type="submission" date="2017-07" db="EMBL/GenBank/DDBJ databases">
        <authorList>
            <person name="Sun Z.S."/>
            <person name="Albrecht U."/>
            <person name="Echele G."/>
            <person name="Lee C.C."/>
        </authorList>
    </citation>
    <scope>NUCLEOTIDE SEQUENCE [LARGE SCALE GENOMIC DNA]</scope>
    <source>
        <strain evidence="2 3">CGMCC 1.12710</strain>
    </source>
</reference>
<dbReference type="PANTHER" id="PTHR38011">
    <property type="entry name" value="DIHYDROFOLATE REDUCTASE FAMILY PROTEIN (AFU_ORTHOLOGUE AFUA_8G06820)"/>
    <property type="match status" value="1"/>
</dbReference>
<gene>
    <name evidence="2" type="ORF">SAMN06297382_2737</name>
</gene>
<accession>A0A239PYV3</accession>
<dbReference type="Gene3D" id="3.40.430.10">
    <property type="entry name" value="Dihydrofolate Reductase, subunit A"/>
    <property type="match status" value="1"/>
</dbReference>
<evidence type="ECO:0000313" key="2">
    <source>
        <dbReference type="EMBL" id="SNT75434.1"/>
    </source>
</evidence>
<feature type="domain" description="Bacterial bifunctional deaminase-reductase C-terminal" evidence="1">
    <location>
        <begin position="5"/>
        <end position="174"/>
    </location>
</feature>
<dbReference type="InterPro" id="IPR050765">
    <property type="entry name" value="Riboflavin_Biosynth_HTPR"/>
</dbReference>
<dbReference type="OrthoDB" id="7342392at2"/>
<keyword evidence="3" id="KW-1185">Reference proteome</keyword>
<dbReference type="GO" id="GO:0009231">
    <property type="term" value="P:riboflavin biosynthetic process"/>
    <property type="evidence" value="ECO:0007669"/>
    <property type="project" value="InterPro"/>
</dbReference>